<dbReference type="OrthoDB" id="9806673at2"/>
<evidence type="ECO:0000313" key="10">
    <source>
        <dbReference type="EMBL" id="SEQ65171.1"/>
    </source>
</evidence>
<protein>
    <recommendedName>
        <fullName evidence="7 8">Peptide chain release factor 1</fullName>
        <shortName evidence="7">RF-1</shortName>
    </recommendedName>
</protein>
<dbReference type="GO" id="GO:0016149">
    <property type="term" value="F:translation release factor activity, codon specific"/>
    <property type="evidence" value="ECO:0007669"/>
    <property type="project" value="UniProtKB-UniRule"/>
</dbReference>
<dbReference type="RefSeq" id="WP_090169104.1">
    <property type="nucleotide sequence ID" value="NZ_FOFB01000013.1"/>
</dbReference>
<sequence length="359" mass="40200">MLDQLAAIFHRFKNLEEQLSDPEVITDASKFTKVNKEYGKLRPIADTYLEYKDLLDNLESAESMRKDPDPEMREMAQMEFEELRDRKEVMDEEIKVMLIPKDPEDERDIIMEIRSGAGGDEAAIFAGDLYDMYKRYCEGKGWKLEVIDENEGTAGGYSKLVFEVHGDDVYSHLKFESGAHRVQRVPKTESQGRVHTSAATVAVLPKMEEEDININKADLKIDTFRASGAGGQHVNKTESAIRITHLPTGIVSESQDGRSQHKNKEIAMAQLYQRIKDAQDSAAQSELSAARKSLVGSGDRSEKIRTYNYPQNRVTDHRINLTLHSLDKIVAGGLEPVIEGLQVAENATKLKEGGSVGEG</sequence>
<keyword evidence="4 7" id="KW-0488">Methylation</keyword>
<evidence type="ECO:0000259" key="9">
    <source>
        <dbReference type="PROSITE" id="PS00745"/>
    </source>
</evidence>
<dbReference type="PANTHER" id="PTHR43804">
    <property type="entry name" value="LD18447P"/>
    <property type="match status" value="1"/>
</dbReference>
<dbReference type="EMBL" id="FOFB01000013">
    <property type="protein sequence ID" value="SEQ65171.1"/>
    <property type="molecule type" value="Genomic_DNA"/>
</dbReference>
<evidence type="ECO:0000313" key="11">
    <source>
        <dbReference type="Proteomes" id="UP000199021"/>
    </source>
</evidence>
<reference evidence="11" key="1">
    <citation type="submission" date="2016-10" db="EMBL/GenBank/DDBJ databases">
        <authorList>
            <person name="Varghese N."/>
            <person name="Submissions S."/>
        </authorList>
    </citation>
    <scope>NUCLEOTIDE SEQUENCE [LARGE SCALE GENOMIC DNA]</scope>
    <source>
        <strain evidence="11">DSM 24740</strain>
    </source>
</reference>
<evidence type="ECO:0000256" key="3">
    <source>
        <dbReference type="ARBA" id="ARBA00010835"/>
    </source>
</evidence>
<dbReference type="InterPro" id="IPR005139">
    <property type="entry name" value="PCRF"/>
</dbReference>
<comment type="similarity">
    <text evidence="3 7">Belongs to the prokaryotic/mitochondrial release factor family.</text>
</comment>
<dbReference type="SMART" id="SM00937">
    <property type="entry name" value="PCRF"/>
    <property type="match status" value="1"/>
</dbReference>
<comment type="function">
    <text evidence="1 7">Peptide chain release factor 1 directs the termination of translation in response to the peptide chain termination codons UAG and UAA.</text>
</comment>
<dbReference type="Gene3D" id="6.10.140.1950">
    <property type="match status" value="1"/>
</dbReference>
<name>A0A1H9HS63_9BACT</name>
<evidence type="ECO:0000256" key="8">
    <source>
        <dbReference type="NCBIfam" id="TIGR00019"/>
    </source>
</evidence>
<dbReference type="Gene3D" id="3.30.70.1660">
    <property type="match status" value="2"/>
</dbReference>
<dbReference type="STRING" id="478744.SAMN05444359_11378"/>
<gene>
    <name evidence="7" type="primary">prfA</name>
    <name evidence="10" type="ORF">SAMN05444359_11378</name>
</gene>
<organism evidence="10 11">
    <name type="scientific">Neolewinella agarilytica</name>
    <dbReference type="NCBI Taxonomy" id="478744"/>
    <lineage>
        <taxon>Bacteria</taxon>
        <taxon>Pseudomonadati</taxon>
        <taxon>Bacteroidota</taxon>
        <taxon>Saprospiria</taxon>
        <taxon>Saprospirales</taxon>
        <taxon>Lewinellaceae</taxon>
        <taxon>Neolewinella</taxon>
    </lineage>
</organism>
<dbReference type="NCBIfam" id="NF001859">
    <property type="entry name" value="PRK00591.1"/>
    <property type="match status" value="1"/>
</dbReference>
<dbReference type="Pfam" id="PF00472">
    <property type="entry name" value="RF-1"/>
    <property type="match status" value="1"/>
</dbReference>
<dbReference type="GO" id="GO:0005829">
    <property type="term" value="C:cytosol"/>
    <property type="evidence" value="ECO:0007669"/>
    <property type="project" value="UniProtKB-ARBA"/>
</dbReference>
<dbReference type="FunFam" id="3.30.70.1660:FF:000004">
    <property type="entry name" value="Peptide chain release factor 1"/>
    <property type="match status" value="1"/>
</dbReference>
<feature type="domain" description="Prokaryotic-type class I peptide chain release factors" evidence="9">
    <location>
        <begin position="225"/>
        <end position="241"/>
    </location>
</feature>
<evidence type="ECO:0000256" key="7">
    <source>
        <dbReference type="HAMAP-Rule" id="MF_00093"/>
    </source>
</evidence>
<evidence type="ECO:0000256" key="6">
    <source>
        <dbReference type="ARBA" id="ARBA00022917"/>
    </source>
</evidence>
<evidence type="ECO:0000256" key="4">
    <source>
        <dbReference type="ARBA" id="ARBA00022481"/>
    </source>
</evidence>
<dbReference type="Gene3D" id="3.30.160.20">
    <property type="match status" value="1"/>
</dbReference>
<dbReference type="FunFam" id="3.30.160.20:FF:000004">
    <property type="entry name" value="Peptide chain release factor 1"/>
    <property type="match status" value="1"/>
</dbReference>
<dbReference type="AlphaFoldDB" id="A0A1H9HS63"/>
<proteinExistence type="inferred from homology"/>
<evidence type="ECO:0000256" key="1">
    <source>
        <dbReference type="ARBA" id="ARBA00002986"/>
    </source>
</evidence>
<dbReference type="NCBIfam" id="TIGR00019">
    <property type="entry name" value="prfA"/>
    <property type="match status" value="1"/>
</dbReference>
<comment type="subcellular location">
    <subcellularLocation>
        <location evidence="2 7">Cytoplasm</location>
    </subcellularLocation>
</comment>
<dbReference type="PANTHER" id="PTHR43804:SF7">
    <property type="entry name" value="LD18447P"/>
    <property type="match status" value="1"/>
</dbReference>
<dbReference type="HAMAP" id="MF_00093">
    <property type="entry name" value="Rel_fac_1"/>
    <property type="match status" value="1"/>
</dbReference>
<feature type="modified residue" description="N5-methylglutamine" evidence="7">
    <location>
        <position position="232"/>
    </location>
</feature>
<dbReference type="Pfam" id="PF03462">
    <property type="entry name" value="PCRF"/>
    <property type="match status" value="1"/>
</dbReference>
<dbReference type="InterPro" id="IPR045853">
    <property type="entry name" value="Pep_chain_release_fac_I_sf"/>
</dbReference>
<comment type="PTM">
    <text evidence="7">Methylated by PrmC. Methylation increases the termination efficiency of RF1.</text>
</comment>
<dbReference type="FunFam" id="3.30.70.1660:FF:000002">
    <property type="entry name" value="Peptide chain release factor 1"/>
    <property type="match status" value="1"/>
</dbReference>
<accession>A0A1H9HS63</accession>
<evidence type="ECO:0000256" key="2">
    <source>
        <dbReference type="ARBA" id="ARBA00004496"/>
    </source>
</evidence>
<dbReference type="InterPro" id="IPR050057">
    <property type="entry name" value="Prokaryotic/Mito_RF"/>
</dbReference>
<dbReference type="InterPro" id="IPR000352">
    <property type="entry name" value="Pep_chain_release_fac_I"/>
</dbReference>
<evidence type="ECO:0000256" key="5">
    <source>
        <dbReference type="ARBA" id="ARBA00022490"/>
    </source>
</evidence>
<dbReference type="PROSITE" id="PS00745">
    <property type="entry name" value="RF_PROK_I"/>
    <property type="match status" value="1"/>
</dbReference>
<keyword evidence="5 7" id="KW-0963">Cytoplasm</keyword>
<dbReference type="SUPFAM" id="SSF75620">
    <property type="entry name" value="Release factor"/>
    <property type="match status" value="1"/>
</dbReference>
<dbReference type="Proteomes" id="UP000199021">
    <property type="component" value="Unassembled WGS sequence"/>
</dbReference>
<dbReference type="InParanoid" id="A0A1H9HS63"/>
<dbReference type="FunCoup" id="A0A1H9HS63">
    <property type="interactions" value="451"/>
</dbReference>
<dbReference type="InterPro" id="IPR004373">
    <property type="entry name" value="RF-1"/>
</dbReference>
<keyword evidence="11" id="KW-1185">Reference proteome</keyword>
<keyword evidence="6 7" id="KW-0648">Protein biosynthesis</keyword>